<name>A0A9W8N344_9PEZI</name>
<sequence>MRDQFNSVGRSARIGTYAFGFTWGAWAAIFIATILFCIGIRGKKDNYAPSGSRWGRRNRSVRSRRSYDLGGRRVKEDYA</sequence>
<comment type="caution">
    <text evidence="2">The sequence shown here is derived from an EMBL/GenBank/DDBJ whole genome shotgun (WGS) entry which is preliminary data.</text>
</comment>
<dbReference type="EMBL" id="JANPWZ010003571">
    <property type="protein sequence ID" value="KAJ3552072.1"/>
    <property type="molecule type" value="Genomic_DNA"/>
</dbReference>
<dbReference type="Proteomes" id="UP001148614">
    <property type="component" value="Unassembled WGS sequence"/>
</dbReference>
<evidence type="ECO:0000313" key="3">
    <source>
        <dbReference type="Proteomes" id="UP001148614"/>
    </source>
</evidence>
<protein>
    <submittedName>
        <fullName evidence="2">Uncharacterized protein</fullName>
    </submittedName>
</protein>
<gene>
    <name evidence="2" type="ORF">NPX13_g11204</name>
</gene>
<organism evidence="2 3">
    <name type="scientific">Xylaria arbuscula</name>
    <dbReference type="NCBI Taxonomy" id="114810"/>
    <lineage>
        <taxon>Eukaryota</taxon>
        <taxon>Fungi</taxon>
        <taxon>Dikarya</taxon>
        <taxon>Ascomycota</taxon>
        <taxon>Pezizomycotina</taxon>
        <taxon>Sordariomycetes</taxon>
        <taxon>Xylariomycetidae</taxon>
        <taxon>Xylariales</taxon>
        <taxon>Xylariaceae</taxon>
        <taxon>Xylaria</taxon>
    </lineage>
</organism>
<keyword evidence="1" id="KW-0472">Membrane</keyword>
<dbReference type="AlphaFoldDB" id="A0A9W8N344"/>
<keyword evidence="1" id="KW-0812">Transmembrane</keyword>
<proteinExistence type="predicted"/>
<evidence type="ECO:0000313" key="2">
    <source>
        <dbReference type="EMBL" id="KAJ3552072.1"/>
    </source>
</evidence>
<accession>A0A9W8N344</accession>
<dbReference type="VEuPathDB" id="FungiDB:F4678DRAFT_185939"/>
<keyword evidence="1" id="KW-1133">Transmembrane helix</keyword>
<feature type="transmembrane region" description="Helical" evidence="1">
    <location>
        <begin position="20"/>
        <end position="40"/>
    </location>
</feature>
<reference evidence="2" key="1">
    <citation type="submission" date="2022-07" db="EMBL/GenBank/DDBJ databases">
        <title>Genome Sequence of Xylaria arbuscula.</title>
        <authorList>
            <person name="Buettner E."/>
        </authorList>
    </citation>
    <scope>NUCLEOTIDE SEQUENCE</scope>
    <source>
        <strain evidence="2">VT107</strain>
    </source>
</reference>
<evidence type="ECO:0000256" key="1">
    <source>
        <dbReference type="SAM" id="Phobius"/>
    </source>
</evidence>
<keyword evidence="3" id="KW-1185">Reference proteome</keyword>